<dbReference type="SUPFAM" id="SSF55486">
    <property type="entry name" value="Metalloproteases ('zincins'), catalytic domain"/>
    <property type="match status" value="1"/>
</dbReference>
<dbReference type="GO" id="GO:0006509">
    <property type="term" value="P:membrane protein ectodomain proteolysis"/>
    <property type="evidence" value="ECO:0007669"/>
    <property type="project" value="TreeGrafter"/>
</dbReference>
<keyword evidence="2" id="KW-0378">Hydrolase</keyword>
<dbReference type="Gene3D" id="3.40.1620.60">
    <property type="match status" value="1"/>
</dbReference>
<feature type="binding site" evidence="5">
    <location>
        <position position="337"/>
    </location>
    <ligand>
        <name>Zn(2+)</name>
        <dbReference type="ChEBI" id="CHEBI:29105"/>
        <note>catalytic</note>
    </ligand>
</feature>
<evidence type="ECO:0000256" key="2">
    <source>
        <dbReference type="ARBA" id="ARBA00022801"/>
    </source>
</evidence>
<name>A0A224YQA5_9ACAR</name>
<keyword evidence="1" id="KW-0645">Protease</keyword>
<sequence>MESFTFVRTARLLLIIQSCQATQLPKFRAVTYPEVFDGRKENTRVLKINDDITLDLEPSSVLHERFFVRTYSNGVPEHKYYDVRDLQKNFYHDERRLAAVMLFEEGGTLRVEGVIGPNLKIRPMETAERSAHGRQAHLVENIEDADSVEVHGRILNGNITVTERAAGGRTGFDSTKYNVPKIFPEMLLVVDSRLRQAFRQKEHAVFYMMVTVQVVNIRYRALRDPAISIVLRGLEFSEWQQEGLYYEYVGGDDIDGYKSLQKLVKFVTKRNETYGSHDLVYFATGWDMVAVYQTTTEDSLEGYAFVASACTDNREQLGEDRAYTYKGVRIMTHEIGHTFGCSHDGTSASGVVRTFTPNSLQCPWGDGYIMSYEQEDSRSMKFSHCCQYDIRQLTWTYEANCLHRNDSQKYPLNWLTRYVLPGDYLSLNTQCRITYPFLRRTYFLEDKGRWNCKGYCFVPGDQYEAADHHWHMLLLDGTVCHNNPKRICINGDCVRDLRNVYLERPPWGRKSD</sequence>
<feature type="active site" evidence="5">
    <location>
        <position position="334"/>
    </location>
</feature>
<dbReference type="InterPro" id="IPR001590">
    <property type="entry name" value="Peptidase_M12B"/>
</dbReference>
<reference evidence="8" key="1">
    <citation type="journal article" date="2017" name="Parasit. Vectors">
        <title>Sialotranscriptomics of Rhipicephalus zambeziensis reveals intricate expression profiles of secretory proteins and suggests tight temporal transcriptional regulation during blood-feeding.</title>
        <authorList>
            <person name="de Castro M.H."/>
            <person name="de Klerk D."/>
            <person name="Pienaar R."/>
            <person name="Rees D.J.G."/>
            <person name="Mans B.J."/>
        </authorList>
    </citation>
    <scope>NUCLEOTIDE SEQUENCE</scope>
    <source>
        <tissue evidence="8">Salivary glands</tissue>
    </source>
</reference>
<evidence type="ECO:0000256" key="3">
    <source>
        <dbReference type="ARBA" id="ARBA00022833"/>
    </source>
</evidence>
<dbReference type="CDD" id="cd04272">
    <property type="entry name" value="ZnMc_salivary_gland_MPs"/>
    <property type="match status" value="1"/>
</dbReference>
<evidence type="ECO:0000256" key="1">
    <source>
        <dbReference type="ARBA" id="ARBA00022670"/>
    </source>
</evidence>
<protein>
    <submittedName>
        <fullName evidence="8">Reprolysin</fullName>
    </submittedName>
</protein>
<dbReference type="GO" id="GO:0004222">
    <property type="term" value="F:metalloendopeptidase activity"/>
    <property type="evidence" value="ECO:0007669"/>
    <property type="project" value="InterPro"/>
</dbReference>
<dbReference type="EMBL" id="GFPF01004896">
    <property type="protein sequence ID" value="MAA16042.1"/>
    <property type="molecule type" value="Transcribed_RNA"/>
</dbReference>
<dbReference type="AlphaFoldDB" id="A0A224YQA5"/>
<accession>A0A224YQA5</accession>
<evidence type="ECO:0000256" key="6">
    <source>
        <dbReference type="SAM" id="SignalP"/>
    </source>
</evidence>
<evidence type="ECO:0000256" key="5">
    <source>
        <dbReference type="PROSITE-ProRule" id="PRU00276"/>
    </source>
</evidence>
<dbReference type="PANTHER" id="PTHR11905:SF159">
    <property type="entry name" value="ADAM METALLOPROTEASE"/>
    <property type="match status" value="1"/>
</dbReference>
<comment type="caution">
    <text evidence="5">Lacks conserved residue(s) required for the propagation of feature annotation.</text>
</comment>
<feature type="binding site" evidence="5">
    <location>
        <position position="333"/>
    </location>
    <ligand>
        <name>Zn(2+)</name>
        <dbReference type="ChEBI" id="CHEBI:29105"/>
        <note>catalytic</note>
    </ligand>
</feature>
<dbReference type="Pfam" id="PF13688">
    <property type="entry name" value="Reprolysin_5"/>
    <property type="match status" value="1"/>
</dbReference>
<proteinExistence type="predicted"/>
<evidence type="ECO:0000256" key="4">
    <source>
        <dbReference type="ARBA" id="ARBA00023049"/>
    </source>
</evidence>
<feature type="domain" description="Peptidase M12B" evidence="7">
    <location>
        <begin position="182"/>
        <end position="406"/>
    </location>
</feature>
<evidence type="ECO:0000259" key="7">
    <source>
        <dbReference type="PROSITE" id="PS50215"/>
    </source>
</evidence>
<organism evidence="8">
    <name type="scientific">Rhipicephalus zambeziensis</name>
    <dbReference type="NCBI Taxonomy" id="60191"/>
    <lineage>
        <taxon>Eukaryota</taxon>
        <taxon>Metazoa</taxon>
        <taxon>Ecdysozoa</taxon>
        <taxon>Arthropoda</taxon>
        <taxon>Chelicerata</taxon>
        <taxon>Arachnida</taxon>
        <taxon>Acari</taxon>
        <taxon>Parasitiformes</taxon>
        <taxon>Ixodida</taxon>
        <taxon>Ixodoidea</taxon>
        <taxon>Ixodidae</taxon>
        <taxon>Rhipicephalinae</taxon>
        <taxon>Rhipicephalus</taxon>
        <taxon>Rhipicephalus</taxon>
    </lineage>
</organism>
<feature type="chain" id="PRO_5013008173" evidence="6">
    <location>
        <begin position="22"/>
        <end position="512"/>
    </location>
</feature>
<dbReference type="Gene3D" id="3.40.390.10">
    <property type="entry name" value="Collagenase (Catalytic Domain)"/>
    <property type="match status" value="1"/>
</dbReference>
<feature type="binding site" evidence="5">
    <location>
        <position position="343"/>
    </location>
    <ligand>
        <name>Zn(2+)</name>
        <dbReference type="ChEBI" id="CHEBI:29105"/>
        <note>catalytic</note>
    </ligand>
</feature>
<keyword evidence="5" id="KW-0479">Metal-binding</keyword>
<dbReference type="GO" id="GO:0046872">
    <property type="term" value="F:metal ion binding"/>
    <property type="evidence" value="ECO:0007669"/>
    <property type="project" value="UniProtKB-KW"/>
</dbReference>
<dbReference type="InterPro" id="IPR024079">
    <property type="entry name" value="MetalloPept_cat_dom_sf"/>
</dbReference>
<keyword evidence="6" id="KW-0732">Signal</keyword>
<evidence type="ECO:0000313" key="8">
    <source>
        <dbReference type="EMBL" id="MAA16042.1"/>
    </source>
</evidence>
<dbReference type="PROSITE" id="PS50215">
    <property type="entry name" value="ADAM_MEPRO"/>
    <property type="match status" value="1"/>
</dbReference>
<keyword evidence="4" id="KW-0482">Metalloprotease</keyword>
<feature type="signal peptide" evidence="6">
    <location>
        <begin position="1"/>
        <end position="21"/>
    </location>
</feature>
<keyword evidence="3 5" id="KW-0862">Zinc</keyword>
<dbReference type="InterPro" id="IPR034030">
    <property type="entry name" value="ZnMc_salivary_gland_MPs"/>
</dbReference>
<dbReference type="PANTHER" id="PTHR11905">
    <property type="entry name" value="ADAM A DISINTEGRIN AND METALLOPROTEASE DOMAIN"/>
    <property type="match status" value="1"/>
</dbReference>